<organism evidence="1 2">
    <name type="scientific">Glomus cerebriforme</name>
    <dbReference type="NCBI Taxonomy" id="658196"/>
    <lineage>
        <taxon>Eukaryota</taxon>
        <taxon>Fungi</taxon>
        <taxon>Fungi incertae sedis</taxon>
        <taxon>Mucoromycota</taxon>
        <taxon>Glomeromycotina</taxon>
        <taxon>Glomeromycetes</taxon>
        <taxon>Glomerales</taxon>
        <taxon>Glomeraceae</taxon>
        <taxon>Glomus</taxon>
    </lineage>
</organism>
<dbReference type="EMBL" id="QKYT01000914">
    <property type="protein sequence ID" value="RIA80708.1"/>
    <property type="molecule type" value="Genomic_DNA"/>
</dbReference>
<comment type="caution">
    <text evidence="1">The sequence shown here is derived from an EMBL/GenBank/DDBJ whole genome shotgun (WGS) entry which is preliminary data.</text>
</comment>
<reference evidence="1 2" key="1">
    <citation type="submission" date="2018-06" db="EMBL/GenBank/DDBJ databases">
        <title>Comparative genomics reveals the genomic features of Rhizophagus irregularis, R. cerebriforme, R. diaphanum and Gigaspora rosea, and their symbiotic lifestyle signature.</title>
        <authorList>
            <person name="Morin E."/>
            <person name="San Clemente H."/>
            <person name="Chen E.C.H."/>
            <person name="De La Providencia I."/>
            <person name="Hainaut M."/>
            <person name="Kuo A."/>
            <person name="Kohler A."/>
            <person name="Murat C."/>
            <person name="Tang N."/>
            <person name="Roy S."/>
            <person name="Loubradou J."/>
            <person name="Henrissat B."/>
            <person name="Grigoriev I.V."/>
            <person name="Corradi N."/>
            <person name="Roux C."/>
            <person name="Martin F.M."/>
        </authorList>
    </citation>
    <scope>NUCLEOTIDE SEQUENCE [LARGE SCALE GENOMIC DNA]</scope>
    <source>
        <strain evidence="1 2">DAOM 227022</strain>
    </source>
</reference>
<accession>A0A397S3Y6</accession>
<proteinExistence type="predicted"/>
<sequence>MPSPLMSRNAQKKLASLERKRLKEAEALQCRKAFYLRIKTINHSYNYHPPPLLSMLNASVGHIQRKDFVEEISDEAYQLYRITADHDTAGYTNYLYDLTNVLFEWQTIIHAIRTNTPIPRKDAKKLKRWNNIYNPKNPSLKALTCRFKELKHDLQESPMNGYEVFRAHSTKHPSISLDFQASKRPKLLME</sequence>
<keyword evidence="2" id="KW-1185">Reference proteome</keyword>
<dbReference type="Proteomes" id="UP000265703">
    <property type="component" value="Unassembled WGS sequence"/>
</dbReference>
<dbReference type="AlphaFoldDB" id="A0A397S3Y6"/>
<evidence type="ECO:0000313" key="1">
    <source>
        <dbReference type="EMBL" id="RIA80708.1"/>
    </source>
</evidence>
<name>A0A397S3Y6_9GLOM</name>
<evidence type="ECO:0000313" key="2">
    <source>
        <dbReference type="Proteomes" id="UP000265703"/>
    </source>
</evidence>
<protein>
    <submittedName>
        <fullName evidence="1">Uncharacterized protein</fullName>
    </submittedName>
</protein>
<gene>
    <name evidence="1" type="ORF">C1645_866311</name>
</gene>